<protein>
    <recommendedName>
        <fullName evidence="3">Leucine-rich repeat domain-containing protein</fullName>
    </recommendedName>
</protein>
<dbReference type="Gene3D" id="3.80.10.10">
    <property type="entry name" value="Ribonuclease Inhibitor"/>
    <property type="match status" value="1"/>
</dbReference>
<organism evidence="1 2">
    <name type="scientific">Chaetoceros tenuissimus</name>
    <dbReference type="NCBI Taxonomy" id="426638"/>
    <lineage>
        <taxon>Eukaryota</taxon>
        <taxon>Sar</taxon>
        <taxon>Stramenopiles</taxon>
        <taxon>Ochrophyta</taxon>
        <taxon>Bacillariophyta</taxon>
        <taxon>Coscinodiscophyceae</taxon>
        <taxon>Chaetocerotophycidae</taxon>
        <taxon>Chaetocerotales</taxon>
        <taxon>Chaetocerotaceae</taxon>
        <taxon>Chaetoceros</taxon>
    </lineage>
</organism>
<dbReference type="InterPro" id="IPR032675">
    <property type="entry name" value="LRR_dom_sf"/>
</dbReference>
<sequence>MKLQKSLTDAEWAEIVAVGPGVRVYNGKRTLFYNGELLWEEDTLELLIHDWEERDTWEAIIVLPGVEIIPQGTFFGCRNVKKVIMTDSVRRIEESAFMECDDLVFVKLSRNLEYIGRYSFLGCKSLTSIFIPLTCREIGDQVLSDCKELIIPHTQLGRNVIARTALFEASPFETNERGFYSDTTSAQVNTWVKSINISEGLSLHRICSSSNPDMEQVYGYVKEYAFRAMKHPNRIGITPSQYLVANPYSEIEEGKIVKRYILEMMGEFVQEQA</sequence>
<dbReference type="EMBL" id="BLLK01000022">
    <property type="protein sequence ID" value="GFH47151.1"/>
    <property type="molecule type" value="Genomic_DNA"/>
</dbReference>
<evidence type="ECO:0000313" key="1">
    <source>
        <dbReference type="EMBL" id="GFH47151.1"/>
    </source>
</evidence>
<dbReference type="Proteomes" id="UP001054902">
    <property type="component" value="Unassembled WGS sequence"/>
</dbReference>
<comment type="caution">
    <text evidence="1">The sequence shown here is derived from an EMBL/GenBank/DDBJ whole genome shotgun (WGS) entry which is preliminary data.</text>
</comment>
<accession>A0AAD3CLM8</accession>
<dbReference type="AlphaFoldDB" id="A0AAD3CLM8"/>
<evidence type="ECO:0008006" key="3">
    <source>
        <dbReference type="Google" id="ProtNLM"/>
    </source>
</evidence>
<proteinExistence type="predicted"/>
<name>A0AAD3CLM8_9STRA</name>
<dbReference type="InterPro" id="IPR026906">
    <property type="entry name" value="LRR_5"/>
</dbReference>
<reference evidence="1 2" key="1">
    <citation type="journal article" date="2021" name="Sci. Rep.">
        <title>The genome of the diatom Chaetoceros tenuissimus carries an ancient integrated fragment of an extant virus.</title>
        <authorList>
            <person name="Hongo Y."/>
            <person name="Kimura K."/>
            <person name="Takaki Y."/>
            <person name="Yoshida Y."/>
            <person name="Baba S."/>
            <person name="Kobayashi G."/>
            <person name="Nagasaki K."/>
            <person name="Hano T."/>
            <person name="Tomaru Y."/>
        </authorList>
    </citation>
    <scope>NUCLEOTIDE SEQUENCE [LARGE SCALE GENOMIC DNA]</scope>
    <source>
        <strain evidence="1 2">NIES-3715</strain>
    </source>
</reference>
<dbReference type="SUPFAM" id="SSF52058">
    <property type="entry name" value="L domain-like"/>
    <property type="match status" value="1"/>
</dbReference>
<dbReference type="Pfam" id="PF13306">
    <property type="entry name" value="LRR_5"/>
    <property type="match status" value="1"/>
</dbReference>
<gene>
    <name evidence="1" type="ORF">CTEN210_03626</name>
</gene>
<keyword evidence="2" id="KW-1185">Reference proteome</keyword>
<evidence type="ECO:0000313" key="2">
    <source>
        <dbReference type="Proteomes" id="UP001054902"/>
    </source>
</evidence>